<dbReference type="KEGG" id="xba:C7S18_06140"/>
<evidence type="ECO:0000313" key="2">
    <source>
        <dbReference type="Proteomes" id="UP000241074"/>
    </source>
</evidence>
<sequence length="106" mass="11592">MKPVDVELHDALLESVAVNYAKKLVSLLVAYYPEPVASSKRVQATIIFSGVERMSGFTDFFELANNRFAGNISHWNPAVGVGTTYIYLTGGMFAVTAKSVKFRAEA</sequence>
<dbReference type="EMBL" id="CP027860">
    <property type="protein sequence ID" value="AVP96805.1"/>
    <property type="molecule type" value="Genomic_DNA"/>
</dbReference>
<evidence type="ECO:0000313" key="1">
    <source>
        <dbReference type="EMBL" id="AVP96805.1"/>
    </source>
</evidence>
<dbReference type="Proteomes" id="UP000241074">
    <property type="component" value="Chromosome"/>
</dbReference>
<accession>A0A2P1PPN4</accession>
<dbReference type="RefSeq" id="WP_106890731.1">
    <property type="nucleotide sequence ID" value="NZ_CP027860.1"/>
</dbReference>
<name>A0A2P1PPN4_9GAMM</name>
<organism evidence="1 2">
    <name type="scientific">Ahniella affigens</name>
    <dbReference type="NCBI Taxonomy" id="2021234"/>
    <lineage>
        <taxon>Bacteria</taxon>
        <taxon>Pseudomonadati</taxon>
        <taxon>Pseudomonadota</taxon>
        <taxon>Gammaproteobacteria</taxon>
        <taxon>Lysobacterales</taxon>
        <taxon>Rhodanobacteraceae</taxon>
        <taxon>Ahniella</taxon>
    </lineage>
</organism>
<reference evidence="1 2" key="2">
    <citation type="submission" date="2018-03" db="EMBL/GenBank/DDBJ databases">
        <authorList>
            <person name="Keele B.F."/>
        </authorList>
    </citation>
    <scope>NUCLEOTIDE SEQUENCE [LARGE SCALE GENOMIC DNA]</scope>
    <source>
        <strain evidence="1 2">D13</strain>
    </source>
</reference>
<gene>
    <name evidence="1" type="ORF">C7S18_06140</name>
</gene>
<reference evidence="1 2" key="1">
    <citation type="submission" date="2018-03" db="EMBL/GenBank/DDBJ databases">
        <title>Ahniella affigens gen. nov., sp. nov., a gammaproteobacterium isolated from sandy soil near a stream.</title>
        <authorList>
            <person name="Ko Y."/>
            <person name="Kim J.-H."/>
        </authorList>
    </citation>
    <scope>NUCLEOTIDE SEQUENCE [LARGE SCALE GENOMIC DNA]</scope>
    <source>
        <strain evidence="1 2">D13</strain>
    </source>
</reference>
<keyword evidence="2" id="KW-1185">Reference proteome</keyword>
<dbReference type="AlphaFoldDB" id="A0A2P1PPN4"/>
<proteinExistence type="predicted"/>
<dbReference type="OrthoDB" id="5954964at2"/>
<protein>
    <submittedName>
        <fullName evidence="1">Uncharacterized protein</fullName>
    </submittedName>
</protein>